<sequence>MRFLDEDEELNPIVSAVNLIDVFLVIIAALLISIAQNPMNIYSADDVTVVKNAGKPNMEVIVKEGKEIKKYKSTGSIGSGEGMRAGVAYKMADGSFVYVPEAGEQQSNSSKNVSQASSQTPVQATKEKL</sequence>
<dbReference type="EMBL" id="CP045503">
    <property type="protein sequence ID" value="QPG59423.1"/>
    <property type="molecule type" value="Genomic_DNA"/>
</dbReference>
<feature type="compositionally biased region" description="Low complexity" evidence="1">
    <location>
        <begin position="106"/>
        <end position="119"/>
    </location>
</feature>
<feature type="transmembrane region" description="Helical" evidence="2">
    <location>
        <begin position="12"/>
        <end position="32"/>
    </location>
</feature>
<reference evidence="3" key="1">
    <citation type="submission" date="2021-07" db="EMBL/GenBank/DDBJ databases">
        <title>Shewanella sp. YLB-07 whole genome sequence.</title>
        <authorList>
            <person name="Yu L."/>
        </authorList>
    </citation>
    <scope>NUCLEOTIDE SEQUENCE</scope>
    <source>
        <strain evidence="3">YLB-08</strain>
    </source>
</reference>
<evidence type="ECO:0000256" key="2">
    <source>
        <dbReference type="SAM" id="Phobius"/>
    </source>
</evidence>
<evidence type="ECO:0000256" key="1">
    <source>
        <dbReference type="SAM" id="MobiDB-lite"/>
    </source>
</evidence>
<evidence type="ECO:0000313" key="4">
    <source>
        <dbReference type="Proteomes" id="UP000316416"/>
    </source>
</evidence>
<protein>
    <submittedName>
        <fullName evidence="3">DUF2149 domain-containing protein</fullName>
    </submittedName>
</protein>
<gene>
    <name evidence="3" type="ORF">FM038_020050</name>
</gene>
<dbReference type="Proteomes" id="UP000316416">
    <property type="component" value="Chromosome"/>
</dbReference>
<feature type="region of interest" description="Disordered" evidence="1">
    <location>
        <begin position="106"/>
        <end position="129"/>
    </location>
</feature>
<keyword evidence="2" id="KW-1133">Transmembrane helix</keyword>
<dbReference type="RefSeq" id="WP_142871487.1">
    <property type="nucleotide sequence ID" value="NZ_CP045503.2"/>
</dbReference>
<organism evidence="3 4">
    <name type="scientific">Shewanella eurypsychrophilus</name>
    <dbReference type="NCBI Taxonomy" id="2593656"/>
    <lineage>
        <taxon>Bacteria</taxon>
        <taxon>Pseudomonadati</taxon>
        <taxon>Pseudomonadota</taxon>
        <taxon>Gammaproteobacteria</taxon>
        <taxon>Alteromonadales</taxon>
        <taxon>Shewanellaceae</taxon>
        <taxon>Shewanella</taxon>
    </lineage>
</organism>
<keyword evidence="4" id="KW-1185">Reference proteome</keyword>
<keyword evidence="2" id="KW-0812">Transmembrane</keyword>
<dbReference type="InterPro" id="IPR018676">
    <property type="entry name" value="DUF2149"/>
</dbReference>
<name>A0ABX6VC83_9GAMM</name>
<accession>A0ABX6VC83</accession>
<proteinExistence type="predicted"/>
<evidence type="ECO:0000313" key="3">
    <source>
        <dbReference type="EMBL" id="QPG59423.1"/>
    </source>
</evidence>
<dbReference type="Pfam" id="PF09919">
    <property type="entry name" value="DUF2149"/>
    <property type="match status" value="1"/>
</dbReference>
<keyword evidence="2" id="KW-0472">Membrane</keyword>